<proteinExistence type="predicted"/>
<dbReference type="RefSeq" id="XP_020125955.1">
    <property type="nucleotide sequence ID" value="XM_020278937.1"/>
</dbReference>
<sequence>MASHLSPTQEERPQDDLVKVLLQQDMAAAVRSSDGFTESDTREFVTGFTRPKSPPPPSTTDTVVDHQQPLYLDENYFNTLLAETPTDATMLDAHGFDDLFYHDPVPSPGDQSDSTCASLGSSAAATASSSATATTSEHQPNPLLTPPSSHSNSFSFPPAPTPPHPRSALPPPPHHAALASTPLSAAPDPRRAMQHLSDLGLRLYTQTAKYQDADFADHSDPAHHLGSLAADVLRSSNDYLATISLFSPPHQHQHLDIATAFQLLIPYVRLVQLYDRLLEAMLRRLSGDATTTPTASASGGCEASAAASSSSSGFPDVWVGGVCVNGGGGGGGAFGARLLLQMCICVLGEIENVLALPGEARTCSGEWAAGDEGAAIRGEGGILPQAVSPRLLRMMLEERGTGGGCGGGGVDVQATRERIAGVRRLLGGCGTGV</sequence>
<dbReference type="Proteomes" id="UP000183809">
    <property type="component" value="Unassembled WGS sequence"/>
</dbReference>
<keyword evidence="3" id="KW-1185">Reference proteome</keyword>
<feature type="compositionally biased region" description="Low complexity" evidence="1">
    <location>
        <begin position="175"/>
        <end position="187"/>
    </location>
</feature>
<feature type="compositionally biased region" description="Low complexity" evidence="1">
    <location>
        <begin position="146"/>
        <end position="156"/>
    </location>
</feature>
<evidence type="ECO:0000313" key="3">
    <source>
        <dbReference type="Proteomes" id="UP000183809"/>
    </source>
</evidence>
<evidence type="ECO:0000313" key="2">
    <source>
        <dbReference type="EMBL" id="OJD29695.1"/>
    </source>
</evidence>
<evidence type="ECO:0000256" key="1">
    <source>
        <dbReference type="SAM" id="MobiDB-lite"/>
    </source>
</evidence>
<dbReference type="STRING" id="236234.A0A1J9RMF8"/>
<dbReference type="EMBL" id="MNUE01000075">
    <property type="protein sequence ID" value="OJD29695.1"/>
    <property type="molecule type" value="Genomic_DNA"/>
</dbReference>
<dbReference type="AlphaFoldDB" id="A0A1J9RMF8"/>
<name>A0A1J9RMF8_9PEZI</name>
<reference evidence="2 3" key="1">
    <citation type="submission" date="2016-10" db="EMBL/GenBank/DDBJ databases">
        <title>Proteomics and genomics reveal pathogen-plant mechanisms compatible with a hemibiotrophic lifestyle of Diplodia corticola.</title>
        <authorList>
            <person name="Fernandes I."/>
            <person name="De Jonge R."/>
            <person name="Van De Peer Y."/>
            <person name="Devreese B."/>
            <person name="Alves A."/>
            <person name="Esteves A.C."/>
        </authorList>
    </citation>
    <scope>NUCLEOTIDE SEQUENCE [LARGE SCALE GENOMIC DNA]</scope>
    <source>
        <strain evidence="2 3">CBS 112549</strain>
    </source>
</reference>
<comment type="caution">
    <text evidence="2">The sequence shown here is derived from an EMBL/GenBank/DDBJ whole genome shotgun (WGS) entry which is preliminary data.</text>
</comment>
<feature type="region of interest" description="Disordered" evidence="1">
    <location>
        <begin position="127"/>
        <end position="188"/>
    </location>
</feature>
<accession>A0A1J9RMF8</accession>
<feature type="compositionally biased region" description="Pro residues" evidence="1">
    <location>
        <begin position="157"/>
        <end position="174"/>
    </location>
</feature>
<gene>
    <name evidence="2" type="ORF">BKCO1_7500023</name>
</gene>
<organism evidence="2 3">
    <name type="scientific">Diplodia corticola</name>
    <dbReference type="NCBI Taxonomy" id="236234"/>
    <lineage>
        <taxon>Eukaryota</taxon>
        <taxon>Fungi</taxon>
        <taxon>Dikarya</taxon>
        <taxon>Ascomycota</taxon>
        <taxon>Pezizomycotina</taxon>
        <taxon>Dothideomycetes</taxon>
        <taxon>Dothideomycetes incertae sedis</taxon>
        <taxon>Botryosphaeriales</taxon>
        <taxon>Botryosphaeriaceae</taxon>
        <taxon>Diplodia</taxon>
    </lineage>
</organism>
<dbReference type="GeneID" id="31019199"/>
<feature type="compositionally biased region" description="Low complexity" evidence="1">
    <location>
        <begin position="127"/>
        <end position="136"/>
    </location>
</feature>
<dbReference type="OrthoDB" id="4222821at2759"/>
<protein>
    <submittedName>
        <fullName evidence="2">Uncharacterized protein</fullName>
    </submittedName>
</protein>